<feature type="transmembrane region" description="Helical" evidence="10">
    <location>
        <begin position="218"/>
        <end position="238"/>
    </location>
</feature>
<evidence type="ECO:0000256" key="3">
    <source>
        <dbReference type="ARBA" id="ARBA00022475"/>
    </source>
</evidence>
<feature type="transmembrane region" description="Helical" evidence="10">
    <location>
        <begin position="125"/>
        <end position="147"/>
    </location>
</feature>
<protein>
    <submittedName>
        <fullName evidence="11">2-keto-3-deoxygluconate permease</fullName>
    </submittedName>
</protein>
<dbReference type="EMBL" id="SMZT01000011">
    <property type="protein sequence ID" value="TDL38201.1"/>
    <property type="molecule type" value="Genomic_DNA"/>
</dbReference>
<evidence type="ECO:0000256" key="10">
    <source>
        <dbReference type="SAM" id="Phobius"/>
    </source>
</evidence>
<proteinExistence type="inferred from homology"/>
<evidence type="ECO:0000313" key="11">
    <source>
        <dbReference type="EMBL" id="TDL38201.1"/>
    </source>
</evidence>
<feature type="transmembrane region" description="Helical" evidence="10">
    <location>
        <begin position="244"/>
        <end position="266"/>
    </location>
</feature>
<evidence type="ECO:0000256" key="9">
    <source>
        <dbReference type="SAM" id="MobiDB-lite"/>
    </source>
</evidence>
<evidence type="ECO:0000256" key="4">
    <source>
        <dbReference type="ARBA" id="ARBA00022597"/>
    </source>
</evidence>
<evidence type="ECO:0000256" key="8">
    <source>
        <dbReference type="ARBA" id="ARBA00023136"/>
    </source>
</evidence>
<name>A0A4R5Y1F2_KOCRO</name>
<keyword evidence="4" id="KW-0762">Sugar transport</keyword>
<dbReference type="GO" id="GO:0015649">
    <property type="term" value="F:2-keto-3-deoxygluconate:proton symporter activity"/>
    <property type="evidence" value="ECO:0007669"/>
    <property type="project" value="InterPro"/>
</dbReference>
<keyword evidence="3" id="KW-1003">Cell membrane</keyword>
<feature type="region of interest" description="Disordered" evidence="9">
    <location>
        <begin position="1"/>
        <end position="20"/>
    </location>
</feature>
<keyword evidence="7 10" id="KW-1133">Transmembrane helix</keyword>
<feature type="transmembrane region" description="Helical" evidence="10">
    <location>
        <begin position="64"/>
        <end position="85"/>
    </location>
</feature>
<dbReference type="GO" id="GO:0016020">
    <property type="term" value="C:membrane"/>
    <property type="evidence" value="ECO:0007669"/>
    <property type="project" value="InterPro"/>
</dbReference>
<dbReference type="AlphaFoldDB" id="A0A4R5Y1F2"/>
<comment type="caution">
    <text evidence="11">The sequence shown here is derived from an EMBL/GenBank/DDBJ whole genome shotgun (WGS) entry which is preliminary data.</text>
</comment>
<gene>
    <name evidence="11" type="ORF">E2R59_16920</name>
</gene>
<organism evidence="11 12">
    <name type="scientific">Kocuria rosea</name>
    <name type="common">Deinococcus erythromyxa</name>
    <name type="synonym">Micrococcus rubens</name>
    <dbReference type="NCBI Taxonomy" id="1275"/>
    <lineage>
        <taxon>Bacteria</taxon>
        <taxon>Bacillati</taxon>
        <taxon>Actinomycetota</taxon>
        <taxon>Actinomycetes</taxon>
        <taxon>Micrococcales</taxon>
        <taxon>Micrococcaceae</taxon>
        <taxon>Kocuria</taxon>
    </lineage>
</organism>
<keyword evidence="6" id="KW-0769">Symport</keyword>
<feature type="transmembrane region" description="Helical" evidence="10">
    <location>
        <begin position="97"/>
        <end position="119"/>
    </location>
</feature>
<feature type="transmembrane region" description="Helical" evidence="10">
    <location>
        <begin position="314"/>
        <end position="338"/>
    </location>
</feature>
<feature type="transmembrane region" description="Helical" evidence="10">
    <location>
        <begin position="278"/>
        <end position="302"/>
    </location>
</feature>
<accession>A0A4R5Y1F2</accession>
<evidence type="ECO:0000256" key="7">
    <source>
        <dbReference type="ARBA" id="ARBA00022989"/>
    </source>
</evidence>
<feature type="transmembrane region" description="Helical" evidence="10">
    <location>
        <begin position="32"/>
        <end position="52"/>
    </location>
</feature>
<evidence type="ECO:0000256" key="5">
    <source>
        <dbReference type="ARBA" id="ARBA00022692"/>
    </source>
</evidence>
<keyword evidence="5 10" id="KW-0812">Transmembrane</keyword>
<keyword evidence="8 10" id="KW-0472">Membrane</keyword>
<sequence>MKNPPPPGASASQVEQGEPAARRGDWLTKLSVIPGAIMLIPLFLGAIINTFFPQVLDVGSFTTALFRDGTAVLLGLFFFCLGSQLDVRTTGPTLEKGVAILIGKVGVGVAIGLAVAFFIPSGSLLGLTPLAIIAAMTNSNGALFAALTGQYGNKTDRAAVAVIAVNDGPFITMIALGSAGLASFPLHDLIGLILPLLLGALLGNLSRSAREFLSVGELLLIPFLGFVVGRSINFGTLIESGLQGIMLGVATVVISGPVAMLILWIFHVLHRRPRETRNLIAGMAEGTTAGNAIATPAALALVDPTFQAIEAVATAQIAAATVTTALLIPFAVALVASWQKRRGVSPQKELEYYENRQKVSAGVA</sequence>
<comment type="similarity">
    <text evidence="1">Belongs to the KdgT transporter family.</text>
</comment>
<keyword evidence="2" id="KW-0813">Transport</keyword>
<evidence type="ECO:0000313" key="12">
    <source>
        <dbReference type="Proteomes" id="UP000295163"/>
    </source>
</evidence>
<feature type="transmembrane region" description="Helical" evidence="10">
    <location>
        <begin position="159"/>
        <end position="183"/>
    </location>
</feature>
<dbReference type="Pfam" id="PF03812">
    <property type="entry name" value="KdgT"/>
    <property type="match status" value="1"/>
</dbReference>
<dbReference type="Proteomes" id="UP000295163">
    <property type="component" value="Unassembled WGS sequence"/>
</dbReference>
<reference evidence="11 12" key="1">
    <citation type="submission" date="2019-03" db="EMBL/GenBank/DDBJ databases">
        <title>Genome Sequencing and Assembly of Various Microbes Isolated from Partially Reclaimed Soil and Acid Mine Drainage (AMD) Site.</title>
        <authorList>
            <person name="Steinbock B."/>
            <person name="Bechtold R."/>
            <person name="Sevigny J.L."/>
            <person name="Thomas D."/>
            <person name="Cuthill L.R."/>
            <person name="Aveiro Johannsen E.J."/>
            <person name="Thomas K."/>
            <person name="Ghosh A."/>
        </authorList>
    </citation>
    <scope>NUCLEOTIDE SEQUENCE [LARGE SCALE GENOMIC DNA]</scope>
    <source>
        <strain evidence="11 12">S-A3</strain>
    </source>
</reference>
<evidence type="ECO:0000256" key="6">
    <source>
        <dbReference type="ARBA" id="ARBA00022847"/>
    </source>
</evidence>
<evidence type="ECO:0000256" key="1">
    <source>
        <dbReference type="ARBA" id="ARBA00006430"/>
    </source>
</evidence>
<feature type="transmembrane region" description="Helical" evidence="10">
    <location>
        <begin position="189"/>
        <end position="206"/>
    </location>
</feature>
<dbReference type="InterPro" id="IPR004684">
    <property type="entry name" value="2keto-3dGluconate_permease"/>
</dbReference>
<evidence type="ECO:0000256" key="2">
    <source>
        <dbReference type="ARBA" id="ARBA00022448"/>
    </source>
</evidence>